<dbReference type="InterPro" id="IPR006016">
    <property type="entry name" value="UspA"/>
</dbReference>
<dbReference type="InterPro" id="IPR014729">
    <property type="entry name" value="Rossmann-like_a/b/a_fold"/>
</dbReference>
<dbReference type="SUPFAM" id="SSF52402">
    <property type="entry name" value="Adenine nucleotide alpha hydrolases-like"/>
    <property type="match status" value="1"/>
</dbReference>
<organism evidence="3 4">
    <name type="scientific">Cerrena zonata</name>
    <dbReference type="NCBI Taxonomy" id="2478898"/>
    <lineage>
        <taxon>Eukaryota</taxon>
        <taxon>Fungi</taxon>
        <taxon>Dikarya</taxon>
        <taxon>Basidiomycota</taxon>
        <taxon>Agaricomycotina</taxon>
        <taxon>Agaricomycetes</taxon>
        <taxon>Polyporales</taxon>
        <taxon>Cerrenaceae</taxon>
        <taxon>Cerrena</taxon>
    </lineage>
</organism>
<gene>
    <name evidence="3" type="ORF">QCA50_012141</name>
</gene>
<evidence type="ECO:0000313" key="3">
    <source>
        <dbReference type="EMBL" id="KAK7684892.1"/>
    </source>
</evidence>
<proteinExistence type="predicted"/>
<feature type="compositionally biased region" description="Low complexity" evidence="1">
    <location>
        <begin position="195"/>
        <end position="207"/>
    </location>
</feature>
<dbReference type="AlphaFoldDB" id="A0AAW0FXH7"/>
<evidence type="ECO:0000259" key="2">
    <source>
        <dbReference type="Pfam" id="PF00582"/>
    </source>
</evidence>
<comment type="caution">
    <text evidence="3">The sequence shown here is derived from an EMBL/GenBank/DDBJ whole genome shotgun (WGS) entry which is preliminary data.</text>
</comment>
<feature type="compositionally biased region" description="Basic and acidic residues" evidence="1">
    <location>
        <begin position="208"/>
        <end position="224"/>
    </location>
</feature>
<feature type="region of interest" description="Disordered" evidence="1">
    <location>
        <begin position="178"/>
        <end position="261"/>
    </location>
</feature>
<evidence type="ECO:0000256" key="1">
    <source>
        <dbReference type="SAM" id="MobiDB-lite"/>
    </source>
</evidence>
<dbReference type="PANTHER" id="PTHR47815:SF1">
    <property type="entry name" value="UNIVERSAL STRESS PROTEIN A FAMILY PROTEIN C25B2.10"/>
    <property type="match status" value="1"/>
</dbReference>
<dbReference type="Pfam" id="PF00582">
    <property type="entry name" value="Usp"/>
    <property type="match status" value="1"/>
</dbReference>
<feature type="region of interest" description="Disordered" evidence="1">
    <location>
        <begin position="143"/>
        <end position="166"/>
    </location>
</feature>
<protein>
    <recommendedName>
        <fullName evidence="2">UspA domain-containing protein</fullName>
    </recommendedName>
</protein>
<reference evidence="3 4" key="1">
    <citation type="submission" date="2022-09" db="EMBL/GenBank/DDBJ databases">
        <authorList>
            <person name="Palmer J.M."/>
        </authorList>
    </citation>
    <scope>NUCLEOTIDE SEQUENCE [LARGE SCALE GENOMIC DNA]</scope>
    <source>
        <strain evidence="3 4">DSM 7382</strain>
    </source>
</reference>
<dbReference type="EMBL" id="JASBNA010000023">
    <property type="protein sequence ID" value="KAK7684892.1"/>
    <property type="molecule type" value="Genomic_DNA"/>
</dbReference>
<dbReference type="Proteomes" id="UP001385951">
    <property type="component" value="Unassembled WGS sequence"/>
</dbReference>
<feature type="compositionally biased region" description="Low complexity" evidence="1">
    <location>
        <begin position="237"/>
        <end position="255"/>
    </location>
</feature>
<dbReference type="CDD" id="cd23659">
    <property type="entry name" value="USP_At3g01520-like"/>
    <property type="match status" value="1"/>
</dbReference>
<name>A0AAW0FXH7_9APHY</name>
<feature type="compositionally biased region" description="Low complexity" evidence="1">
    <location>
        <begin position="153"/>
        <end position="162"/>
    </location>
</feature>
<feature type="domain" description="UspA" evidence="2">
    <location>
        <begin position="5"/>
        <end position="109"/>
    </location>
</feature>
<dbReference type="Gene3D" id="3.40.50.620">
    <property type="entry name" value="HUPs"/>
    <property type="match status" value="1"/>
</dbReference>
<dbReference type="PANTHER" id="PTHR47815">
    <property type="entry name" value="UNIVERSAL STRESS PROTEIN A FAMILY PROTEIN C25B2.10"/>
    <property type="match status" value="1"/>
</dbReference>
<evidence type="ECO:0000313" key="4">
    <source>
        <dbReference type="Proteomes" id="UP001385951"/>
    </source>
</evidence>
<accession>A0AAW0FXH7</accession>
<feature type="compositionally biased region" description="Polar residues" evidence="1">
    <location>
        <begin position="178"/>
        <end position="194"/>
    </location>
</feature>
<keyword evidence="4" id="KW-1185">Reference proteome</keyword>
<sequence length="261" mass="29351">MVINGDTLIILQVLDEKRFDHIDKSKAKKILNSIETLNSHKKKVAVVFETAIGKPQKLLKKAIEEYGPAMMVVGTHHYDDRNTRKSFLSKSSISKHFLECALVPVIVVKPSYQYVEILSNPITLESYFQDWLAEIDLSPTLNPNKKKKHKFLSPSSSRSGSSTNLPAQERQLNALSPTNTLQGHKHSNSNSQVYSKNIKPPSSSNPDKPSEPEDRGRKSEKPASDSDEFDFTPYNKSRSTSRSNSRSNSSSRLSRFFGKLD</sequence>